<keyword evidence="2" id="KW-0472">Membrane</keyword>
<protein>
    <submittedName>
        <fullName evidence="3">Uncharacterized protein</fullName>
    </submittedName>
</protein>
<feature type="compositionally biased region" description="Basic and acidic residues" evidence="1">
    <location>
        <begin position="140"/>
        <end position="151"/>
    </location>
</feature>
<feature type="region of interest" description="Disordered" evidence="1">
    <location>
        <begin position="140"/>
        <end position="169"/>
    </location>
</feature>
<feature type="transmembrane region" description="Helical" evidence="2">
    <location>
        <begin position="6"/>
        <end position="23"/>
    </location>
</feature>
<proteinExistence type="predicted"/>
<evidence type="ECO:0000313" key="3">
    <source>
        <dbReference type="EMBL" id="KAK1671564.1"/>
    </source>
</evidence>
<keyword evidence="2" id="KW-1133">Transmembrane helix</keyword>
<reference evidence="3" key="1">
    <citation type="submission" date="2021-06" db="EMBL/GenBank/DDBJ databases">
        <title>Comparative genomics, transcriptomics and evolutionary studies reveal genomic signatures of adaptation to plant cell wall in hemibiotrophic fungi.</title>
        <authorList>
            <consortium name="DOE Joint Genome Institute"/>
            <person name="Baroncelli R."/>
            <person name="Diaz J.F."/>
            <person name="Benocci T."/>
            <person name="Peng M."/>
            <person name="Battaglia E."/>
            <person name="Haridas S."/>
            <person name="Andreopoulos W."/>
            <person name="Labutti K."/>
            <person name="Pangilinan J."/>
            <person name="Floch G.L."/>
            <person name="Makela M.R."/>
            <person name="Henrissat B."/>
            <person name="Grigoriev I.V."/>
            <person name="Crouch J.A."/>
            <person name="De Vries R.P."/>
            <person name="Sukno S.A."/>
            <person name="Thon M.R."/>
        </authorList>
    </citation>
    <scope>NUCLEOTIDE SEQUENCE</scope>
    <source>
        <strain evidence="3">CBS 193.32</strain>
    </source>
</reference>
<evidence type="ECO:0000313" key="4">
    <source>
        <dbReference type="Proteomes" id="UP001224890"/>
    </source>
</evidence>
<dbReference type="AlphaFoldDB" id="A0AAJ0AE49"/>
<dbReference type="EMBL" id="JAHMHR010000045">
    <property type="protein sequence ID" value="KAK1671564.1"/>
    <property type="molecule type" value="Genomic_DNA"/>
</dbReference>
<dbReference type="Proteomes" id="UP001224890">
    <property type="component" value="Unassembled WGS sequence"/>
</dbReference>
<dbReference type="RefSeq" id="XP_060425567.1">
    <property type="nucleotide sequence ID" value="XM_060566528.1"/>
</dbReference>
<organism evidence="3 4">
    <name type="scientific">Colletotrichum godetiae</name>
    <dbReference type="NCBI Taxonomy" id="1209918"/>
    <lineage>
        <taxon>Eukaryota</taxon>
        <taxon>Fungi</taxon>
        <taxon>Dikarya</taxon>
        <taxon>Ascomycota</taxon>
        <taxon>Pezizomycotina</taxon>
        <taxon>Sordariomycetes</taxon>
        <taxon>Hypocreomycetidae</taxon>
        <taxon>Glomerellales</taxon>
        <taxon>Glomerellaceae</taxon>
        <taxon>Colletotrichum</taxon>
        <taxon>Colletotrichum acutatum species complex</taxon>
    </lineage>
</organism>
<keyword evidence="2" id="KW-0812">Transmembrane</keyword>
<name>A0AAJ0AE49_9PEZI</name>
<evidence type="ECO:0000256" key="1">
    <source>
        <dbReference type="SAM" id="MobiDB-lite"/>
    </source>
</evidence>
<keyword evidence="4" id="KW-1185">Reference proteome</keyword>
<feature type="region of interest" description="Disordered" evidence="1">
    <location>
        <begin position="104"/>
        <end position="124"/>
    </location>
</feature>
<evidence type="ECO:0000256" key="2">
    <source>
        <dbReference type="SAM" id="Phobius"/>
    </source>
</evidence>
<dbReference type="GeneID" id="85451054"/>
<accession>A0AAJ0AE49</accession>
<sequence length="211" mass="22908">MGMGYSYGGLLIAHGFATFIALMRCTRSMSRDISYLWLSAGVVFPAPQSTRVAGGRIPAPSLVPRYCLRIRTDMRPERAMDPGKRISQKTKLDPDILAPVSPVKTRQQNAVQKNGSSGLGTRGTTRKQDGICGCAACAPSKDHDDRRRLIGDDEGSAQPAVGESPAELPEAVDNGYATTDECSMWILWWFGHKVTKGAKRDSWYGAETTGV</sequence>
<feature type="compositionally biased region" description="Polar residues" evidence="1">
    <location>
        <begin position="104"/>
        <end position="114"/>
    </location>
</feature>
<gene>
    <name evidence="3" type="ORF">BDP55DRAFT_287467</name>
</gene>
<comment type="caution">
    <text evidence="3">The sequence shown here is derived from an EMBL/GenBank/DDBJ whole genome shotgun (WGS) entry which is preliminary data.</text>
</comment>